<dbReference type="Proteomes" id="UP000324632">
    <property type="component" value="Chromosome 4"/>
</dbReference>
<evidence type="ECO:0000313" key="2">
    <source>
        <dbReference type="EMBL" id="KAA0722678.1"/>
    </source>
</evidence>
<evidence type="ECO:0000313" key="3">
    <source>
        <dbReference type="Proteomes" id="UP000324632"/>
    </source>
</evidence>
<keyword evidence="3" id="KW-1185">Reference proteome</keyword>
<sequence length="191" mass="21051">MSGNRQLTHEHDNSEAGYSGTRFEINNIEIEARGPNSSIESEASLDKFTSMTRIEVGSVSAKVPYLPVTVKAGLGFDTGASVGRDGVEAKFLGTGFSFGRKMGISLFGLDLSYSTQRMETPSNVYFNQSCRVLSSLKTSEPADQNVHEALKRMSLCLMTVEETVAGVNWPLTQFQWITEERLQSVLPHDFN</sequence>
<feature type="region of interest" description="Disordered" evidence="1">
    <location>
        <begin position="1"/>
        <end position="20"/>
    </location>
</feature>
<proteinExistence type="predicted"/>
<dbReference type="EMBL" id="SOYY01000004">
    <property type="protein sequence ID" value="KAA0722678.1"/>
    <property type="molecule type" value="Genomic_DNA"/>
</dbReference>
<organism evidence="2 3">
    <name type="scientific">Triplophysa tibetana</name>
    <dbReference type="NCBI Taxonomy" id="1572043"/>
    <lineage>
        <taxon>Eukaryota</taxon>
        <taxon>Metazoa</taxon>
        <taxon>Chordata</taxon>
        <taxon>Craniata</taxon>
        <taxon>Vertebrata</taxon>
        <taxon>Euteleostomi</taxon>
        <taxon>Actinopterygii</taxon>
        <taxon>Neopterygii</taxon>
        <taxon>Teleostei</taxon>
        <taxon>Ostariophysi</taxon>
        <taxon>Cypriniformes</taxon>
        <taxon>Nemacheilidae</taxon>
        <taxon>Triplophysa</taxon>
    </lineage>
</organism>
<comment type="caution">
    <text evidence="2">The sequence shown here is derived from an EMBL/GenBank/DDBJ whole genome shotgun (WGS) entry which is preliminary data.</text>
</comment>
<accession>A0A5A9PLI1</accession>
<gene>
    <name evidence="2" type="ORF">E1301_Tti015497</name>
</gene>
<evidence type="ECO:0000256" key="1">
    <source>
        <dbReference type="SAM" id="MobiDB-lite"/>
    </source>
</evidence>
<reference evidence="2 3" key="1">
    <citation type="journal article" date="2019" name="Mol. Ecol. Resour.">
        <title>Chromosome-level genome assembly of Triplophysa tibetana, a fish adapted to the harsh high-altitude environment of the Tibetan Plateau.</title>
        <authorList>
            <person name="Yang X."/>
            <person name="Liu H."/>
            <person name="Ma Z."/>
            <person name="Zou Y."/>
            <person name="Zou M."/>
            <person name="Mao Y."/>
            <person name="Li X."/>
            <person name="Wang H."/>
            <person name="Chen T."/>
            <person name="Wang W."/>
            <person name="Yang R."/>
        </authorList>
    </citation>
    <scope>NUCLEOTIDE SEQUENCE [LARGE SCALE GENOMIC DNA]</scope>
    <source>
        <strain evidence="2">TTIB1903HZAU</strain>
        <tissue evidence="2">Muscle</tissue>
    </source>
</reference>
<name>A0A5A9PLI1_9TELE</name>
<protein>
    <submittedName>
        <fullName evidence="2">Uncharacterized protein</fullName>
    </submittedName>
</protein>
<dbReference type="AlphaFoldDB" id="A0A5A9PLI1"/>